<evidence type="ECO:0000256" key="4">
    <source>
        <dbReference type="ARBA" id="ARBA00022692"/>
    </source>
</evidence>
<keyword evidence="4 7" id="KW-0812">Transmembrane</keyword>
<dbReference type="NCBIfam" id="TIGR00711">
    <property type="entry name" value="efflux_EmrB"/>
    <property type="match status" value="1"/>
</dbReference>
<feature type="transmembrane region" description="Helical" evidence="7">
    <location>
        <begin position="27"/>
        <end position="50"/>
    </location>
</feature>
<dbReference type="RefSeq" id="WP_096883291.1">
    <property type="nucleotide sequence ID" value="NZ_CP023482.1"/>
</dbReference>
<feature type="transmembrane region" description="Helical" evidence="7">
    <location>
        <begin position="493"/>
        <end position="512"/>
    </location>
</feature>
<evidence type="ECO:0000256" key="1">
    <source>
        <dbReference type="ARBA" id="ARBA00004651"/>
    </source>
</evidence>
<feature type="transmembrane region" description="Helical" evidence="7">
    <location>
        <begin position="93"/>
        <end position="116"/>
    </location>
</feature>
<dbReference type="InterPro" id="IPR005829">
    <property type="entry name" value="Sugar_transporter_CS"/>
</dbReference>
<dbReference type="PANTHER" id="PTHR23501:SF197">
    <property type="entry name" value="COMD"/>
    <property type="match status" value="1"/>
</dbReference>
<keyword evidence="6 7" id="KW-0472">Membrane</keyword>
<evidence type="ECO:0000256" key="7">
    <source>
        <dbReference type="SAM" id="Phobius"/>
    </source>
</evidence>
<dbReference type="CDD" id="cd17502">
    <property type="entry name" value="MFS_Azr1_MDR_like"/>
    <property type="match status" value="1"/>
</dbReference>
<evidence type="ECO:0000313" key="9">
    <source>
        <dbReference type="EMBL" id="ATH97171.1"/>
    </source>
</evidence>
<feature type="transmembrane region" description="Helical" evidence="7">
    <location>
        <begin position="243"/>
        <end position="262"/>
    </location>
</feature>
<dbReference type="InterPro" id="IPR036259">
    <property type="entry name" value="MFS_trans_sf"/>
</dbReference>
<organism evidence="9 10">
    <name type="scientific">Dermabacter jinjuensis</name>
    <dbReference type="NCBI Taxonomy" id="1667168"/>
    <lineage>
        <taxon>Bacteria</taxon>
        <taxon>Bacillati</taxon>
        <taxon>Actinomycetota</taxon>
        <taxon>Actinomycetes</taxon>
        <taxon>Micrococcales</taxon>
        <taxon>Dermabacteraceae</taxon>
        <taxon>Dermabacter</taxon>
    </lineage>
</organism>
<dbReference type="PROSITE" id="PS50850">
    <property type="entry name" value="MFS"/>
    <property type="match status" value="1"/>
</dbReference>
<evidence type="ECO:0000256" key="6">
    <source>
        <dbReference type="ARBA" id="ARBA00023136"/>
    </source>
</evidence>
<feature type="transmembrane region" description="Helical" evidence="7">
    <location>
        <begin position="347"/>
        <end position="366"/>
    </location>
</feature>
<comment type="subcellular location">
    <subcellularLocation>
        <location evidence="1">Cell membrane</location>
        <topology evidence="1">Multi-pass membrane protein</topology>
    </subcellularLocation>
</comment>
<dbReference type="EMBL" id="CP023482">
    <property type="protein sequence ID" value="ATH97171.1"/>
    <property type="molecule type" value="Genomic_DNA"/>
</dbReference>
<gene>
    <name evidence="9" type="ORF">COP05_08780</name>
</gene>
<feature type="transmembrane region" description="Helical" evidence="7">
    <location>
        <begin position="181"/>
        <end position="200"/>
    </location>
</feature>
<proteinExistence type="predicted"/>
<keyword evidence="10" id="KW-1185">Reference proteome</keyword>
<dbReference type="Gene3D" id="1.20.1250.20">
    <property type="entry name" value="MFS general substrate transporter like domains"/>
    <property type="match status" value="1"/>
</dbReference>
<feature type="transmembrane region" description="Helical" evidence="7">
    <location>
        <begin position="372"/>
        <end position="396"/>
    </location>
</feature>
<dbReference type="InterPro" id="IPR020846">
    <property type="entry name" value="MFS_dom"/>
</dbReference>
<dbReference type="Gene3D" id="1.20.1720.10">
    <property type="entry name" value="Multidrug resistance protein D"/>
    <property type="match status" value="1"/>
</dbReference>
<dbReference type="InterPro" id="IPR004638">
    <property type="entry name" value="EmrB-like"/>
</dbReference>
<dbReference type="PROSITE" id="PS00216">
    <property type="entry name" value="SUGAR_TRANSPORT_1"/>
    <property type="match status" value="1"/>
</dbReference>
<keyword evidence="3" id="KW-1003">Cell membrane</keyword>
<evidence type="ECO:0000256" key="3">
    <source>
        <dbReference type="ARBA" id="ARBA00022475"/>
    </source>
</evidence>
<feature type="transmembrane region" description="Helical" evidence="7">
    <location>
        <begin position="151"/>
        <end position="169"/>
    </location>
</feature>
<accession>A0ABN5DPA1</accession>
<feature type="transmembrane region" description="Helical" evidence="7">
    <location>
        <begin position="62"/>
        <end position="81"/>
    </location>
</feature>
<feature type="domain" description="Major facilitator superfamily (MFS) profile" evidence="8">
    <location>
        <begin position="28"/>
        <end position="517"/>
    </location>
</feature>
<evidence type="ECO:0000313" key="10">
    <source>
        <dbReference type="Proteomes" id="UP000815698"/>
    </source>
</evidence>
<feature type="transmembrane region" description="Helical" evidence="7">
    <location>
        <begin position="283"/>
        <end position="306"/>
    </location>
</feature>
<evidence type="ECO:0000256" key="2">
    <source>
        <dbReference type="ARBA" id="ARBA00022448"/>
    </source>
</evidence>
<evidence type="ECO:0000259" key="8">
    <source>
        <dbReference type="PROSITE" id="PS50850"/>
    </source>
</evidence>
<dbReference type="Proteomes" id="UP000815698">
    <property type="component" value="Chromosome"/>
</dbReference>
<feature type="transmembrane region" description="Helical" evidence="7">
    <location>
        <begin position="318"/>
        <end position="340"/>
    </location>
</feature>
<dbReference type="PANTHER" id="PTHR23501">
    <property type="entry name" value="MAJOR FACILITATOR SUPERFAMILY"/>
    <property type="match status" value="1"/>
</dbReference>
<reference evidence="9 10" key="1">
    <citation type="journal article" date="2016" name="Int. J. Syst. Evol. Microbiol.">
        <title>Dermabacter jinjuensis sp. nov., a novel species of the genus Dermabacter isolated from a clinical specimen.</title>
        <authorList>
            <person name="Park Y.K."/>
            <person name="Lee K.M."/>
            <person name="Lee W.K."/>
            <person name="Cho M.J."/>
            <person name="Lee H.S."/>
            <person name="Cho Y.G."/>
            <person name="Lee Y.C."/>
            <person name="Lee W.K."/>
            <person name="Seong W.K."/>
            <person name="Hwang K.J."/>
        </authorList>
    </citation>
    <scope>NUCLEOTIDE SEQUENCE [LARGE SCALE GENOMIC DNA]</scope>
    <source>
        <strain evidence="9 10">32T</strain>
    </source>
</reference>
<name>A0ABN5DPA1_9MICO</name>
<dbReference type="SUPFAM" id="SSF103473">
    <property type="entry name" value="MFS general substrate transporter"/>
    <property type="match status" value="2"/>
</dbReference>
<keyword evidence="2" id="KW-0813">Transport</keyword>
<evidence type="ECO:0000256" key="5">
    <source>
        <dbReference type="ARBA" id="ARBA00022989"/>
    </source>
</evidence>
<dbReference type="InterPro" id="IPR011701">
    <property type="entry name" value="MFS"/>
</dbReference>
<feature type="transmembrane region" description="Helical" evidence="7">
    <location>
        <begin position="212"/>
        <end position="231"/>
    </location>
</feature>
<protein>
    <submittedName>
        <fullName evidence="9">MFS transporter</fullName>
    </submittedName>
</protein>
<keyword evidence="5 7" id="KW-1133">Transmembrane helix</keyword>
<feature type="transmembrane region" description="Helical" evidence="7">
    <location>
        <begin position="122"/>
        <end position="139"/>
    </location>
</feature>
<dbReference type="Pfam" id="PF07690">
    <property type="entry name" value="MFS_1"/>
    <property type="match status" value="1"/>
</dbReference>
<sequence length="521" mass="54842">MSTSLQTRAARGDAPVEFTGLDRDGKLVFLGLMLGMFVASISQTIVGPAMPRIVAELGGMEHYSWIATAAMLVSAVAVPVVGKLSDMYGRKTFYIAGLVVFMIGSALSGMATNFWFLVFSRAVQGLGMGTIMPLSQTIIGDIIPPRQRGKYQGIMGAVFGVSSIAGPLFGGWVTDNFGWRYLFYLALPLGVAALVFLTKFMRLPHTASAGKFDLIGALTLTPGLVIGLLAVSWGGNTYDWDSSVIITMFVAAAILLALFVVVEMRAENPLVPLRMLADSRISLSILASFAIAVAMFGGIIYIPVFAQGVLGVSATNSGAILIPLNVAMIVTSILMGIMITKWGRYKGLLVLGGIVMSVGYILLAGLDWQSSQLHLTLVMIVIGTGLGMCMQTYTLIVQNAVAREELGVATSAVQFFRNVGSTIGTAVLGSVMSANLMPKIQAQLPPQVAAAMGKVGGESGGSAAAILDPSKLQGIPAPIVEAIRHGMGDAMHVVFTTAAPFAVVALVLSLFIRHTELRSTN</sequence>